<keyword evidence="7 12" id="KW-0811">Translocation</keyword>
<dbReference type="Proteomes" id="UP000243524">
    <property type="component" value="Unassembled WGS sequence"/>
</dbReference>
<feature type="domain" description="Protein translocase subunit SecDF P1" evidence="15">
    <location>
        <begin position="64"/>
        <end position="121"/>
    </location>
</feature>
<comment type="caution">
    <text evidence="16">The sequence shown here is derived from an EMBL/GenBank/DDBJ whole genome shotgun (WGS) entry which is preliminary data.</text>
</comment>
<feature type="transmembrane region" description="Helical" evidence="12">
    <location>
        <begin position="267"/>
        <end position="284"/>
    </location>
</feature>
<evidence type="ECO:0000256" key="13">
    <source>
        <dbReference type="HAMAP-Rule" id="MF_01464"/>
    </source>
</evidence>
<sequence>MKRTGRIVAFFLVVLLIGTTIGTTTNSIAKDIPLGLDLQGGFEILYEVEPLNEGQEVNDQMLNAVVESLYQRVDILGVNEPQIDIEGDDRIRVQLAGVSDQNEAREILSTTAELSFRGVNDKLYFDGSQLVEGSAMQDFSESNQPIVTLETKSDFENSDYENFQDVTREISQKPAGENLLVIWLDYEEGDSFEEELEKPEEDQKFISAPRVSQVITGNDVMIEGQFTIEEAQQLADILNAGSLPANLNEVYSVAVGAQFGEQAFDKTLFAGMLGIVLIFLYMIAYYRFPGLIATITLSAYIYLILLVFYLINGVLTLPGIAALVLGVGMAVDANIITYERLKEELKAGKTLRSAFKAGNKRSLGTILDANITTILAAIVLFIFGTSSVKGFATMLIISILLSFITAVFGSRLLLGLWVKSKALNKKPKWFGVKPNEIQDIEKGEEVKPHFLGKTFDFVQHRKKFFAISLALLVVGGLFLSIVGLNLGIDFKAGSRVQVLSDQEVTQEEVQSHFDELGFSPQQIILAGDDNEIGMARFDRTLSQEEIGELNNYFEEEYGNQPNVSTVSPQVAEELVMNAIYAVMFASIGIIIYVTFRFELISGVTAIIALLHDAFFILALFSIFQFEFSIIIIAAILTIVGYSINDTIVTFDRIRENLRLEKRVKSFKSLAAIVNKSLMQTLARSFNTVITVVFAALMLFIFGAQAITYFSFALIVGLIAGTYSSLFLAAQLWLVWRGRTVESNPVDYTKKKPSGGPQV</sequence>
<dbReference type="PRINTS" id="PR01755">
    <property type="entry name" value="SECFTRNLCASE"/>
</dbReference>
<dbReference type="InterPro" id="IPR048634">
    <property type="entry name" value="SecD_SecF_C"/>
</dbReference>
<evidence type="ECO:0000256" key="10">
    <source>
        <dbReference type="ARBA" id="ARBA00060856"/>
    </source>
</evidence>
<evidence type="ECO:0000256" key="1">
    <source>
        <dbReference type="ARBA" id="ARBA00004651"/>
    </source>
</evidence>
<dbReference type="Gene3D" id="1.20.1640.10">
    <property type="entry name" value="Multidrug efflux transporter AcrB transmembrane domain"/>
    <property type="match status" value="2"/>
</dbReference>
<dbReference type="InterPro" id="IPR022645">
    <property type="entry name" value="SecD/SecF_bac"/>
</dbReference>
<protein>
    <recommendedName>
        <fullName evidence="12 13">Multifunctional fusion protein</fullName>
    </recommendedName>
    <domain>
        <recommendedName>
            <fullName evidence="12">Protein translocase subunit SecD</fullName>
        </recommendedName>
    </domain>
    <domain>
        <recommendedName>
            <fullName evidence="13">Protein-export membrane protein SecF</fullName>
        </recommendedName>
    </domain>
</protein>
<keyword evidence="3 12" id="KW-1003">Cell membrane</keyword>
<comment type="subunit">
    <text evidence="12">Forms a complex with SecF. Part of the essential Sec protein translocation apparatus which comprises SecA, SecYEG and auxiliary proteins SecDF. Other proteins may also be involved.</text>
</comment>
<feature type="transmembrane region" description="Helical" evidence="12">
    <location>
        <begin position="712"/>
        <end position="735"/>
    </location>
</feature>
<organism evidence="16 17">
    <name type="scientific">Halalkalibacillus sediminis</name>
    <dbReference type="NCBI Taxonomy" id="2018042"/>
    <lineage>
        <taxon>Bacteria</taxon>
        <taxon>Bacillati</taxon>
        <taxon>Bacillota</taxon>
        <taxon>Bacilli</taxon>
        <taxon>Bacillales</taxon>
        <taxon>Bacillaceae</taxon>
        <taxon>Halalkalibacillus</taxon>
    </lineage>
</organism>
<feature type="transmembrane region" description="Helical" evidence="12">
    <location>
        <begin position="602"/>
        <end position="623"/>
    </location>
</feature>
<dbReference type="InterPro" id="IPR005791">
    <property type="entry name" value="SecD"/>
</dbReference>
<keyword evidence="2 12" id="KW-0813">Transport</keyword>
<dbReference type="GO" id="GO:0065002">
    <property type="term" value="P:intracellular protein transmembrane transport"/>
    <property type="evidence" value="ECO:0007669"/>
    <property type="project" value="UniProtKB-UniRule"/>
</dbReference>
<dbReference type="GO" id="GO:0015450">
    <property type="term" value="F:protein-transporting ATPase activity"/>
    <property type="evidence" value="ECO:0007669"/>
    <property type="project" value="InterPro"/>
</dbReference>
<reference evidence="16 17" key="1">
    <citation type="submission" date="2017-06" db="EMBL/GenBank/DDBJ databases">
        <title>the draft geome sequence of Illustriluteabacillus marina B3227.</title>
        <authorList>
            <person name="He R.-H."/>
            <person name="Du Z.-J."/>
        </authorList>
    </citation>
    <scope>NUCLEOTIDE SEQUENCE [LARGE SCALE GENOMIC DNA]</scope>
    <source>
        <strain evidence="16 17">B3227</strain>
    </source>
</reference>
<evidence type="ECO:0000256" key="7">
    <source>
        <dbReference type="ARBA" id="ARBA00023010"/>
    </source>
</evidence>
<dbReference type="Pfam" id="PF02355">
    <property type="entry name" value="SecD_SecF_C"/>
    <property type="match status" value="2"/>
</dbReference>
<feature type="transmembrane region" description="Helical" evidence="12">
    <location>
        <begin position="574"/>
        <end position="595"/>
    </location>
</feature>
<dbReference type="OrthoDB" id="9805019at2"/>
<dbReference type="InterPro" id="IPR022646">
    <property type="entry name" value="SecD/SecF_CS"/>
</dbReference>
<dbReference type="GO" id="GO:0006605">
    <property type="term" value="P:protein targeting"/>
    <property type="evidence" value="ECO:0007669"/>
    <property type="project" value="UniProtKB-UniRule"/>
</dbReference>
<evidence type="ECO:0000313" key="17">
    <source>
        <dbReference type="Proteomes" id="UP000243524"/>
    </source>
</evidence>
<keyword evidence="8 12" id="KW-0472">Membrane</keyword>
<comment type="similarity">
    <text evidence="12">Belongs to the SecD/SecF family. SecD subfamily.</text>
</comment>
<dbReference type="HAMAP" id="MF_01464_B">
    <property type="entry name" value="SecF_B"/>
    <property type="match status" value="1"/>
</dbReference>
<feature type="transmembrane region" description="Helical" evidence="12">
    <location>
        <begin position="685"/>
        <end position="706"/>
    </location>
</feature>
<dbReference type="Gene3D" id="3.30.70.3220">
    <property type="match status" value="1"/>
</dbReference>
<accession>A0A2I0QXP4</accession>
<evidence type="ECO:0000256" key="4">
    <source>
        <dbReference type="ARBA" id="ARBA00022692"/>
    </source>
</evidence>
<feature type="transmembrane region" description="Helical" evidence="12">
    <location>
        <begin position="464"/>
        <end position="488"/>
    </location>
</feature>
<evidence type="ECO:0000256" key="8">
    <source>
        <dbReference type="ARBA" id="ARBA00023136"/>
    </source>
</evidence>
<dbReference type="Pfam" id="PF07549">
    <property type="entry name" value="Sec_GG"/>
    <property type="match status" value="1"/>
</dbReference>
<dbReference type="SUPFAM" id="SSF82866">
    <property type="entry name" value="Multidrug efflux transporter AcrB transmembrane domain"/>
    <property type="match status" value="2"/>
</dbReference>
<dbReference type="FunFam" id="1.20.1640.10:FF:000004">
    <property type="entry name" value="Protein translocase subunit SecD"/>
    <property type="match status" value="1"/>
</dbReference>
<dbReference type="InterPro" id="IPR048631">
    <property type="entry name" value="SecD_1st"/>
</dbReference>
<evidence type="ECO:0000256" key="12">
    <source>
        <dbReference type="HAMAP-Rule" id="MF_01463"/>
    </source>
</evidence>
<dbReference type="NCBIfam" id="NF009581">
    <property type="entry name" value="PRK13024.1-1"/>
    <property type="match status" value="1"/>
</dbReference>
<comment type="similarity">
    <text evidence="11">In the N-terminal section; belongs to the SecD/SecF family. SecD subfamily.</text>
</comment>
<proteinExistence type="inferred from homology"/>
<evidence type="ECO:0000256" key="3">
    <source>
        <dbReference type="ARBA" id="ARBA00022475"/>
    </source>
</evidence>
<keyword evidence="4 12" id="KW-0812">Transmembrane</keyword>
<feature type="domain" description="Protein export membrane protein SecD/SecF C-terminal" evidence="14">
    <location>
        <begin position="560"/>
        <end position="736"/>
    </location>
</feature>
<name>A0A2I0QXP4_9BACI</name>
<evidence type="ECO:0000256" key="6">
    <source>
        <dbReference type="ARBA" id="ARBA00022989"/>
    </source>
</evidence>
<feature type="domain" description="Protein export membrane protein SecD/SecF C-terminal" evidence="14">
    <location>
        <begin position="251"/>
        <end position="414"/>
    </location>
</feature>
<keyword evidence="17" id="KW-1185">Reference proteome</keyword>
<dbReference type="PANTHER" id="PTHR30081:SF1">
    <property type="entry name" value="PROTEIN TRANSLOCASE SUBUNIT SECD"/>
    <property type="match status" value="1"/>
</dbReference>
<evidence type="ECO:0000259" key="14">
    <source>
        <dbReference type="Pfam" id="PF02355"/>
    </source>
</evidence>
<keyword evidence="5 12" id="KW-0653">Protein transport</keyword>
<comment type="subunit">
    <text evidence="13">Forms a complex with SecD. Part of the essential Sec protein translocation apparatus which comprises SecA, SecYEG and auxiliary proteins SecDF. Other proteins may also be involved.</text>
</comment>
<evidence type="ECO:0000256" key="9">
    <source>
        <dbReference type="ARBA" id="ARBA00059018"/>
    </source>
</evidence>
<evidence type="ECO:0000259" key="15">
    <source>
        <dbReference type="Pfam" id="PF21760"/>
    </source>
</evidence>
<feature type="transmembrane region" description="Helical" evidence="12">
    <location>
        <begin position="629"/>
        <end position="650"/>
    </location>
</feature>
<dbReference type="HAMAP" id="MF_01463_B">
    <property type="entry name" value="SecD_B"/>
    <property type="match status" value="1"/>
</dbReference>
<comment type="similarity">
    <text evidence="10">In the C-terminal section; belongs to the SecD/SecF family. SecF subfamily.</text>
</comment>
<dbReference type="AlphaFoldDB" id="A0A2I0QXP4"/>
<dbReference type="PANTHER" id="PTHR30081">
    <property type="entry name" value="PROTEIN-EXPORT MEMBRANE PROTEIN SEC"/>
    <property type="match status" value="1"/>
</dbReference>
<evidence type="ECO:0000256" key="2">
    <source>
        <dbReference type="ARBA" id="ARBA00022448"/>
    </source>
</evidence>
<feature type="transmembrane region" description="Helical" evidence="12">
    <location>
        <begin position="291"/>
        <end position="311"/>
    </location>
</feature>
<evidence type="ECO:0000313" key="16">
    <source>
        <dbReference type="EMBL" id="PKR79095.1"/>
    </source>
</evidence>
<keyword evidence="6 12" id="KW-1133">Transmembrane helix</keyword>
<dbReference type="GO" id="GO:0043952">
    <property type="term" value="P:protein transport by the Sec complex"/>
    <property type="evidence" value="ECO:0007669"/>
    <property type="project" value="UniProtKB-UniRule"/>
</dbReference>
<dbReference type="NCBIfam" id="TIGR00916">
    <property type="entry name" value="2A0604s01"/>
    <property type="match status" value="2"/>
</dbReference>
<comment type="similarity">
    <text evidence="13">Belongs to the SecD/SecF family. SecF subfamily.</text>
</comment>
<dbReference type="FunFam" id="1.20.1640.10:FF:000024">
    <property type="entry name" value="Multifunctional fusion protein"/>
    <property type="match status" value="1"/>
</dbReference>
<dbReference type="GO" id="GO:0005886">
    <property type="term" value="C:plasma membrane"/>
    <property type="evidence" value="ECO:0007669"/>
    <property type="project" value="UniProtKB-SubCell"/>
</dbReference>
<dbReference type="EMBL" id="PJNH01000001">
    <property type="protein sequence ID" value="PKR79095.1"/>
    <property type="molecule type" value="Genomic_DNA"/>
</dbReference>
<dbReference type="InterPro" id="IPR055344">
    <property type="entry name" value="SecD_SecF_C_bact"/>
</dbReference>
<dbReference type="NCBIfam" id="TIGR00966">
    <property type="entry name" value="transloc_SecF"/>
    <property type="match status" value="1"/>
</dbReference>
<dbReference type="RefSeq" id="WP_101330839.1">
    <property type="nucleotide sequence ID" value="NZ_PJNH01000001.1"/>
</dbReference>
<comment type="caution">
    <text evidence="12">Lacks conserved residue(s) required for the propagation of feature annotation.</text>
</comment>
<evidence type="ECO:0000256" key="11">
    <source>
        <dbReference type="ARBA" id="ARBA00061053"/>
    </source>
</evidence>
<feature type="transmembrane region" description="Helical" evidence="12">
    <location>
        <begin position="362"/>
        <end position="383"/>
    </location>
</feature>
<comment type="subcellular location">
    <subcellularLocation>
        <location evidence="1 12">Cell membrane</location>
        <topology evidence="1 12">Multi-pass membrane protein</topology>
    </subcellularLocation>
</comment>
<feature type="transmembrane region" description="Helical" evidence="12">
    <location>
        <begin position="395"/>
        <end position="418"/>
    </location>
</feature>
<dbReference type="NCBIfam" id="TIGR01129">
    <property type="entry name" value="secD"/>
    <property type="match status" value="1"/>
</dbReference>
<dbReference type="InterPro" id="IPR005665">
    <property type="entry name" value="SecF_bac"/>
</dbReference>
<gene>
    <name evidence="12" type="primary">secD</name>
    <name evidence="13" type="synonym">secF</name>
    <name evidence="16" type="ORF">CEY16_04910</name>
</gene>
<comment type="function">
    <text evidence="9 12">Part of the Sec protein translocase complex. Interacts with the SecYEG preprotein conducting channel. SecDF uses the proton motive force (PMF) to complete protein translocation after the ATP-dependent function of SecA.</text>
</comment>
<dbReference type="InterPro" id="IPR022813">
    <property type="entry name" value="SecD/SecF_arch_bac"/>
</dbReference>
<dbReference type="Pfam" id="PF21760">
    <property type="entry name" value="SecD_1st"/>
    <property type="match status" value="1"/>
</dbReference>
<feature type="transmembrane region" description="Helical" evidence="12">
    <location>
        <begin position="317"/>
        <end position="341"/>
    </location>
</feature>
<evidence type="ECO:0000256" key="5">
    <source>
        <dbReference type="ARBA" id="ARBA00022927"/>
    </source>
</evidence>